<dbReference type="EMBL" id="JADGJD010000935">
    <property type="protein sequence ID" value="KAJ3047583.1"/>
    <property type="molecule type" value="Genomic_DNA"/>
</dbReference>
<dbReference type="Proteomes" id="UP001212841">
    <property type="component" value="Unassembled WGS sequence"/>
</dbReference>
<comment type="caution">
    <text evidence="2">The sequence shown here is derived from an EMBL/GenBank/DDBJ whole genome shotgun (WGS) entry which is preliminary data.</text>
</comment>
<gene>
    <name evidence="2" type="ORF">HK097_011407</name>
</gene>
<sequence length="167" mass="16649">MRSIIALLYLAFAATVSAQAQTPVAVPAACGDCNSVLSEILKCPAVVSTPTDKASWDAAAATLVPCVCKAVTSPGAATCYDCLQSADGFSHSTQDFSALRDECGKTTDAATAAFYKVLRVNLNAAPNATASPTATSTPESQTAGAGSIAANSAILAIAGVFGLASVL</sequence>
<dbReference type="AlphaFoldDB" id="A0AAD5X1X0"/>
<accession>A0AAD5X1X0</accession>
<keyword evidence="3" id="KW-1185">Reference proteome</keyword>
<proteinExistence type="predicted"/>
<reference evidence="2" key="1">
    <citation type="submission" date="2020-05" db="EMBL/GenBank/DDBJ databases">
        <title>Phylogenomic resolution of chytrid fungi.</title>
        <authorList>
            <person name="Stajich J.E."/>
            <person name="Amses K."/>
            <person name="Simmons R."/>
            <person name="Seto K."/>
            <person name="Myers J."/>
            <person name="Bonds A."/>
            <person name="Quandt C.A."/>
            <person name="Barry K."/>
            <person name="Liu P."/>
            <person name="Grigoriev I."/>
            <person name="Longcore J.E."/>
            <person name="James T.Y."/>
        </authorList>
    </citation>
    <scope>NUCLEOTIDE SEQUENCE</scope>
    <source>
        <strain evidence="2">JEL0318</strain>
    </source>
</reference>
<evidence type="ECO:0000313" key="2">
    <source>
        <dbReference type="EMBL" id="KAJ3047583.1"/>
    </source>
</evidence>
<evidence type="ECO:0000313" key="3">
    <source>
        <dbReference type="Proteomes" id="UP001212841"/>
    </source>
</evidence>
<feature type="chain" id="PRO_5042245301" evidence="1">
    <location>
        <begin position="19"/>
        <end position="167"/>
    </location>
</feature>
<feature type="signal peptide" evidence="1">
    <location>
        <begin position="1"/>
        <end position="18"/>
    </location>
</feature>
<evidence type="ECO:0000256" key="1">
    <source>
        <dbReference type="SAM" id="SignalP"/>
    </source>
</evidence>
<organism evidence="2 3">
    <name type="scientific">Rhizophlyctis rosea</name>
    <dbReference type="NCBI Taxonomy" id="64517"/>
    <lineage>
        <taxon>Eukaryota</taxon>
        <taxon>Fungi</taxon>
        <taxon>Fungi incertae sedis</taxon>
        <taxon>Chytridiomycota</taxon>
        <taxon>Chytridiomycota incertae sedis</taxon>
        <taxon>Chytridiomycetes</taxon>
        <taxon>Rhizophlyctidales</taxon>
        <taxon>Rhizophlyctidaceae</taxon>
        <taxon>Rhizophlyctis</taxon>
    </lineage>
</organism>
<name>A0AAD5X1X0_9FUNG</name>
<keyword evidence="1" id="KW-0732">Signal</keyword>
<protein>
    <submittedName>
        <fullName evidence="2">Uncharacterized protein</fullName>
    </submittedName>
</protein>